<protein>
    <submittedName>
        <fullName evidence="1">Uncharacterized protein</fullName>
    </submittedName>
</protein>
<dbReference type="Proteomes" id="UP001162164">
    <property type="component" value="Unassembled WGS sequence"/>
</dbReference>
<gene>
    <name evidence="1" type="ORF">NQ317_002776</name>
</gene>
<comment type="caution">
    <text evidence="1">The sequence shown here is derived from an EMBL/GenBank/DDBJ whole genome shotgun (WGS) entry which is preliminary data.</text>
</comment>
<accession>A0ABQ9JJC2</accession>
<sequence length="67" mass="7702">MQEQKILITKLLNKHKTVAAFVLSKITQCDDQVAVHGMVHSKAFNPGTHLQSWYCFFLILKSRDLET</sequence>
<organism evidence="1 2">
    <name type="scientific">Molorchus minor</name>
    <dbReference type="NCBI Taxonomy" id="1323400"/>
    <lineage>
        <taxon>Eukaryota</taxon>
        <taxon>Metazoa</taxon>
        <taxon>Ecdysozoa</taxon>
        <taxon>Arthropoda</taxon>
        <taxon>Hexapoda</taxon>
        <taxon>Insecta</taxon>
        <taxon>Pterygota</taxon>
        <taxon>Neoptera</taxon>
        <taxon>Endopterygota</taxon>
        <taxon>Coleoptera</taxon>
        <taxon>Polyphaga</taxon>
        <taxon>Cucujiformia</taxon>
        <taxon>Chrysomeloidea</taxon>
        <taxon>Cerambycidae</taxon>
        <taxon>Lamiinae</taxon>
        <taxon>Monochamini</taxon>
        <taxon>Molorchus</taxon>
    </lineage>
</organism>
<evidence type="ECO:0000313" key="2">
    <source>
        <dbReference type="Proteomes" id="UP001162164"/>
    </source>
</evidence>
<proteinExistence type="predicted"/>
<reference evidence="1" key="1">
    <citation type="journal article" date="2023" name="Insect Mol. Biol.">
        <title>Genome sequencing provides insights into the evolution of gene families encoding plant cell wall-degrading enzymes in longhorned beetles.</title>
        <authorList>
            <person name="Shin N.R."/>
            <person name="Okamura Y."/>
            <person name="Kirsch R."/>
            <person name="Pauchet Y."/>
        </authorList>
    </citation>
    <scope>NUCLEOTIDE SEQUENCE</scope>
    <source>
        <strain evidence="1">MMC_N1</strain>
    </source>
</reference>
<name>A0ABQ9JJC2_9CUCU</name>
<keyword evidence="2" id="KW-1185">Reference proteome</keyword>
<evidence type="ECO:0000313" key="1">
    <source>
        <dbReference type="EMBL" id="KAJ8978014.1"/>
    </source>
</evidence>
<dbReference type="EMBL" id="JAPWTJ010000485">
    <property type="protein sequence ID" value="KAJ8978014.1"/>
    <property type="molecule type" value="Genomic_DNA"/>
</dbReference>